<name>A0A1F5ZJ83_9BACT</name>
<gene>
    <name evidence="3" type="ORF">A2Z00_05815</name>
</gene>
<reference evidence="3 4" key="1">
    <citation type="journal article" date="2016" name="Nat. Commun.">
        <title>Thousands of microbial genomes shed light on interconnected biogeochemical processes in an aquifer system.</title>
        <authorList>
            <person name="Anantharaman K."/>
            <person name="Brown C.T."/>
            <person name="Hug L.A."/>
            <person name="Sharon I."/>
            <person name="Castelle C.J."/>
            <person name="Probst A.J."/>
            <person name="Thomas B.C."/>
            <person name="Singh A."/>
            <person name="Wilkins M.J."/>
            <person name="Karaoz U."/>
            <person name="Brodie E.L."/>
            <person name="Williams K.H."/>
            <person name="Hubbard S.S."/>
            <person name="Banfield J.F."/>
        </authorList>
    </citation>
    <scope>NUCLEOTIDE SEQUENCE [LARGE SCALE GENOMIC DNA]</scope>
</reference>
<proteinExistence type="predicted"/>
<dbReference type="InterPro" id="IPR014044">
    <property type="entry name" value="CAP_dom"/>
</dbReference>
<keyword evidence="1" id="KW-0472">Membrane</keyword>
<dbReference type="PANTHER" id="PTHR31157">
    <property type="entry name" value="SCP DOMAIN-CONTAINING PROTEIN"/>
    <property type="match status" value="1"/>
</dbReference>
<dbReference type="InterPro" id="IPR035940">
    <property type="entry name" value="CAP_sf"/>
</dbReference>
<comment type="caution">
    <text evidence="3">The sequence shown here is derived from an EMBL/GenBank/DDBJ whole genome shotgun (WGS) entry which is preliminary data.</text>
</comment>
<feature type="transmembrane region" description="Helical" evidence="1">
    <location>
        <begin position="23"/>
        <end position="43"/>
    </location>
</feature>
<dbReference type="SUPFAM" id="SSF55797">
    <property type="entry name" value="PR-1-like"/>
    <property type="match status" value="1"/>
</dbReference>
<organism evidence="3 4">
    <name type="scientific">Candidatus Gottesmanbacteria bacterium RBG_13_45_10</name>
    <dbReference type="NCBI Taxonomy" id="1798370"/>
    <lineage>
        <taxon>Bacteria</taxon>
        <taxon>Candidatus Gottesmaniibacteriota</taxon>
    </lineage>
</organism>
<feature type="transmembrane region" description="Helical" evidence="1">
    <location>
        <begin position="258"/>
        <end position="277"/>
    </location>
</feature>
<evidence type="ECO:0000256" key="1">
    <source>
        <dbReference type="SAM" id="Phobius"/>
    </source>
</evidence>
<keyword evidence="1" id="KW-1133">Transmembrane helix</keyword>
<evidence type="ECO:0000259" key="2">
    <source>
        <dbReference type="Pfam" id="PF00188"/>
    </source>
</evidence>
<dbReference type="STRING" id="1798370.A2Z00_05815"/>
<keyword evidence="1" id="KW-0812">Transmembrane</keyword>
<sequence length="312" mass="33426">MPFMEVLVHLFIPRHTNNHRSKVLHVDALLVYILVFAVFNLALRSLHRSMPDVLGYATDIHVEQLLAGTNAKRQASGLAPLTLNSLLSQAAAAKAQDMLTKNYWAHNSPTGATPWDFISGAGYKYVVAGENLAKNFSTSQVVVDAWMASPSHRDNLLKSSYKEVGYAVVNGVLGGEETTLVVQMFGASTSSLALAPPVAKPPVLTENALTIQKANPSVAVAGNAGTMQQTTNKQGIAGAFEGVTIRPLVNIPTLTRNIVFVFAGVLLGVLLVDAWVVRRRRVVRVAGHNLAHFLFLSAIIVAASMVGRGSLL</sequence>
<dbReference type="Gene3D" id="3.40.33.10">
    <property type="entry name" value="CAP"/>
    <property type="match status" value="1"/>
</dbReference>
<protein>
    <recommendedName>
        <fullName evidence="2">SCP domain-containing protein</fullName>
    </recommendedName>
</protein>
<dbReference type="Proteomes" id="UP000177268">
    <property type="component" value="Unassembled WGS sequence"/>
</dbReference>
<evidence type="ECO:0000313" key="4">
    <source>
        <dbReference type="Proteomes" id="UP000177268"/>
    </source>
</evidence>
<dbReference type="Pfam" id="PF00188">
    <property type="entry name" value="CAP"/>
    <property type="match status" value="1"/>
</dbReference>
<evidence type="ECO:0000313" key="3">
    <source>
        <dbReference type="EMBL" id="OGG12167.1"/>
    </source>
</evidence>
<accession>A0A1F5ZJ83</accession>
<dbReference type="CDD" id="cd05379">
    <property type="entry name" value="CAP_bacterial"/>
    <property type="match status" value="1"/>
</dbReference>
<dbReference type="EMBL" id="MFIZ01000002">
    <property type="protein sequence ID" value="OGG12167.1"/>
    <property type="molecule type" value="Genomic_DNA"/>
</dbReference>
<dbReference type="PANTHER" id="PTHR31157:SF1">
    <property type="entry name" value="SCP DOMAIN-CONTAINING PROTEIN"/>
    <property type="match status" value="1"/>
</dbReference>
<dbReference type="AlphaFoldDB" id="A0A1F5ZJ83"/>
<feature type="transmembrane region" description="Helical" evidence="1">
    <location>
        <begin position="289"/>
        <end position="307"/>
    </location>
</feature>
<feature type="domain" description="SCP" evidence="2">
    <location>
        <begin position="69"/>
        <end position="182"/>
    </location>
</feature>